<dbReference type="EMBL" id="JADQDM010000022">
    <property type="protein sequence ID" value="MBF9224053.1"/>
    <property type="molecule type" value="Genomic_DNA"/>
</dbReference>
<keyword evidence="2" id="KW-1185">Reference proteome</keyword>
<accession>A0ABS0IBN8</accession>
<organism evidence="1 2">
    <name type="scientific">Hymenobacter ruricola</name>
    <dbReference type="NCBI Taxonomy" id="2791023"/>
    <lineage>
        <taxon>Bacteria</taxon>
        <taxon>Pseudomonadati</taxon>
        <taxon>Bacteroidota</taxon>
        <taxon>Cytophagia</taxon>
        <taxon>Cytophagales</taxon>
        <taxon>Hymenobacteraceae</taxon>
        <taxon>Hymenobacter</taxon>
    </lineage>
</organism>
<comment type="caution">
    <text evidence="1">The sequence shown here is derived from an EMBL/GenBank/DDBJ whole genome shotgun (WGS) entry which is preliminary data.</text>
</comment>
<evidence type="ECO:0000313" key="2">
    <source>
        <dbReference type="Proteomes" id="UP000618931"/>
    </source>
</evidence>
<proteinExistence type="predicted"/>
<name>A0ABS0IBN8_9BACT</name>
<gene>
    <name evidence="1" type="ORF">I2H31_23320</name>
</gene>
<dbReference type="Proteomes" id="UP000618931">
    <property type="component" value="Unassembled WGS sequence"/>
</dbReference>
<protein>
    <submittedName>
        <fullName evidence="1">Uncharacterized protein</fullName>
    </submittedName>
</protein>
<reference evidence="1 2" key="1">
    <citation type="submission" date="2020-11" db="EMBL/GenBank/DDBJ databases">
        <authorList>
            <person name="Kim M.K."/>
        </authorList>
    </citation>
    <scope>NUCLEOTIDE SEQUENCE [LARGE SCALE GENOMIC DNA]</scope>
    <source>
        <strain evidence="1 2">BT662</strain>
    </source>
</reference>
<dbReference type="RefSeq" id="WP_196295474.1">
    <property type="nucleotide sequence ID" value="NZ_JADQDM010000022.1"/>
</dbReference>
<evidence type="ECO:0000313" key="1">
    <source>
        <dbReference type="EMBL" id="MBF9224053.1"/>
    </source>
</evidence>
<sequence length="138" mass="14915">MNSQPSPAEATQLACAGPSFRVRQSPEAPAYHQLLLEDAHGNVAQWVIPVALKQLARQPVLLWLLPTPPAPDATACVEAGAVQLAPRHLDQAPDLRTLLLKGLLQLNFGGQLLRGYHRLRCLSGGNGQLWQLTPISHA</sequence>